<dbReference type="AlphaFoldDB" id="A0AAD5QCL2"/>
<dbReference type="Proteomes" id="UP001196413">
    <property type="component" value="Unassembled WGS sequence"/>
</dbReference>
<keyword evidence="4 6" id="KW-1133">Transmembrane helix</keyword>
<dbReference type="InterPro" id="IPR019408">
    <property type="entry name" value="7TM_GPCR_serpentine_rcpt_Srab"/>
</dbReference>
<evidence type="ECO:0000256" key="6">
    <source>
        <dbReference type="SAM" id="Phobius"/>
    </source>
</evidence>
<feature type="transmembrane region" description="Helical" evidence="6">
    <location>
        <begin position="133"/>
        <end position="158"/>
    </location>
</feature>
<name>A0AAD5QCL2_PARTN</name>
<evidence type="ECO:0000313" key="8">
    <source>
        <dbReference type="Proteomes" id="UP001196413"/>
    </source>
</evidence>
<evidence type="ECO:0000256" key="1">
    <source>
        <dbReference type="ARBA" id="ARBA00004141"/>
    </source>
</evidence>
<keyword evidence="8" id="KW-1185">Reference proteome</keyword>
<dbReference type="InterPro" id="IPR002184">
    <property type="entry name" value="7TM_GPCR_serpentine_rcpt_Srb"/>
</dbReference>
<reference evidence="7" key="1">
    <citation type="submission" date="2021-06" db="EMBL/GenBank/DDBJ databases">
        <title>Parelaphostrongylus tenuis whole genome reference sequence.</title>
        <authorList>
            <person name="Garwood T.J."/>
            <person name="Larsen P.A."/>
            <person name="Fountain-Jones N.M."/>
            <person name="Garbe J.R."/>
            <person name="Macchietto M.G."/>
            <person name="Kania S.A."/>
            <person name="Gerhold R.W."/>
            <person name="Richards J.E."/>
            <person name="Wolf T.M."/>
        </authorList>
    </citation>
    <scope>NUCLEOTIDE SEQUENCE</scope>
    <source>
        <strain evidence="7">MNPRO001-30</strain>
        <tissue evidence="7">Meninges</tissue>
    </source>
</reference>
<comment type="caution">
    <text evidence="7">The sequence shown here is derived from an EMBL/GenBank/DDBJ whole genome shotgun (WGS) entry which is preliminary data.</text>
</comment>
<sequence length="235" mass="26537">MEMCASIVEDFMLSLVAMCIERSVATILSNKYERNGIVLGLLLLASTAVGNFAAAYYVYSINDFKEKVLSMVSVPSAAVPKFNRLSELVITVSFICMVTFHALSRYNKKQCAVSSATLTTRYQTRENVVTTQFATHIATLQVLFIMFNGACGLLIRIFGPKFFSKKLYTSLRQICYTTPVFMAVLPIYSMHRLRYYRLNRDSNIRSIVMMESRGLAGTRNYDEAIGKAWQLGRQS</sequence>
<protein>
    <recommendedName>
        <fullName evidence="9">G protein-coupled receptor</fullName>
    </recommendedName>
</protein>
<evidence type="ECO:0000256" key="3">
    <source>
        <dbReference type="ARBA" id="ARBA00022692"/>
    </source>
</evidence>
<keyword evidence="3 6" id="KW-0812">Transmembrane</keyword>
<keyword evidence="5 6" id="KW-0472">Membrane</keyword>
<dbReference type="GO" id="GO:0016020">
    <property type="term" value="C:membrane"/>
    <property type="evidence" value="ECO:0007669"/>
    <property type="project" value="UniProtKB-SubCell"/>
</dbReference>
<organism evidence="7 8">
    <name type="scientific">Parelaphostrongylus tenuis</name>
    <name type="common">Meningeal worm</name>
    <dbReference type="NCBI Taxonomy" id="148309"/>
    <lineage>
        <taxon>Eukaryota</taxon>
        <taxon>Metazoa</taxon>
        <taxon>Ecdysozoa</taxon>
        <taxon>Nematoda</taxon>
        <taxon>Chromadorea</taxon>
        <taxon>Rhabditida</taxon>
        <taxon>Rhabditina</taxon>
        <taxon>Rhabditomorpha</taxon>
        <taxon>Strongyloidea</taxon>
        <taxon>Metastrongylidae</taxon>
        <taxon>Parelaphostrongylus</taxon>
    </lineage>
</organism>
<dbReference type="GO" id="GO:0007606">
    <property type="term" value="P:sensory perception of chemical stimulus"/>
    <property type="evidence" value="ECO:0007669"/>
    <property type="project" value="InterPro"/>
</dbReference>
<accession>A0AAD5QCL2</accession>
<feature type="transmembrane region" description="Helical" evidence="6">
    <location>
        <begin position="85"/>
        <end position="103"/>
    </location>
</feature>
<dbReference type="Pfam" id="PF10292">
    <property type="entry name" value="7TM_GPCR_Srab"/>
    <property type="match status" value="1"/>
</dbReference>
<evidence type="ECO:0008006" key="9">
    <source>
        <dbReference type="Google" id="ProtNLM"/>
    </source>
</evidence>
<evidence type="ECO:0000313" key="7">
    <source>
        <dbReference type="EMBL" id="KAJ1346918.1"/>
    </source>
</evidence>
<comment type="subcellular location">
    <subcellularLocation>
        <location evidence="1">Membrane</location>
        <topology evidence="1">Multi-pass membrane protein</topology>
    </subcellularLocation>
</comment>
<evidence type="ECO:0000256" key="2">
    <source>
        <dbReference type="ARBA" id="ARBA00006860"/>
    </source>
</evidence>
<dbReference type="PANTHER" id="PTHR31216">
    <property type="entry name" value="SERPENTINE RECEPTOR CLASS BETA-1-RELATED-RELATED"/>
    <property type="match status" value="1"/>
</dbReference>
<dbReference type="EMBL" id="JAHQIW010000241">
    <property type="protein sequence ID" value="KAJ1346918.1"/>
    <property type="molecule type" value="Genomic_DNA"/>
</dbReference>
<feature type="transmembrane region" description="Helical" evidence="6">
    <location>
        <begin position="37"/>
        <end position="59"/>
    </location>
</feature>
<gene>
    <name evidence="7" type="ORF">KIN20_001844</name>
</gene>
<dbReference type="GO" id="GO:0004888">
    <property type="term" value="F:transmembrane signaling receptor activity"/>
    <property type="evidence" value="ECO:0007669"/>
    <property type="project" value="InterPro"/>
</dbReference>
<feature type="transmembrane region" description="Helical" evidence="6">
    <location>
        <begin position="170"/>
        <end position="190"/>
    </location>
</feature>
<comment type="similarity">
    <text evidence="2">Belongs to the nematode receptor-like protein srb family.</text>
</comment>
<evidence type="ECO:0000256" key="5">
    <source>
        <dbReference type="ARBA" id="ARBA00023136"/>
    </source>
</evidence>
<evidence type="ECO:0000256" key="4">
    <source>
        <dbReference type="ARBA" id="ARBA00022989"/>
    </source>
</evidence>
<proteinExistence type="inferred from homology"/>